<dbReference type="AlphaFoldDB" id="A0A7J9SM66"/>
<comment type="caution">
    <text evidence="1">The sequence shown here is derived from an EMBL/GenBank/DDBJ whole genome shotgun (WGS) entry which is preliminary data.</text>
</comment>
<dbReference type="EMBL" id="JACKXD010000007">
    <property type="protein sequence ID" value="MBB6647808.1"/>
    <property type="molecule type" value="Genomic_DNA"/>
</dbReference>
<protein>
    <submittedName>
        <fullName evidence="1">Uncharacterized protein</fullName>
    </submittedName>
</protein>
<proteinExistence type="predicted"/>
<dbReference type="Proteomes" id="UP000546257">
    <property type="component" value="Unassembled WGS sequence"/>
</dbReference>
<sequence>MTVCSKPLDPLVTGAQVGVLLTLVWFVSPLDSKNVWTDRGKFIRWHEALRRAVREHR</sequence>
<name>A0A7J9SM66_9EURY</name>
<dbReference type="RefSeq" id="WP_185194181.1">
    <property type="nucleotide sequence ID" value="NZ_JACKXD010000007.1"/>
</dbReference>
<keyword evidence="2" id="KW-1185">Reference proteome</keyword>
<accession>A0A7J9SM66</accession>
<gene>
    <name evidence="1" type="ORF">H5V44_16210</name>
</gene>
<evidence type="ECO:0000313" key="1">
    <source>
        <dbReference type="EMBL" id="MBB6647808.1"/>
    </source>
</evidence>
<organism evidence="1 2">
    <name type="scientific">Halobellus ruber</name>
    <dbReference type="NCBI Taxonomy" id="2761102"/>
    <lineage>
        <taxon>Archaea</taxon>
        <taxon>Methanobacteriati</taxon>
        <taxon>Methanobacteriota</taxon>
        <taxon>Stenosarchaea group</taxon>
        <taxon>Halobacteria</taxon>
        <taxon>Halobacteriales</taxon>
        <taxon>Haloferacaceae</taxon>
        <taxon>Halobellus</taxon>
    </lineage>
</organism>
<reference evidence="1 2" key="1">
    <citation type="submission" date="2020-08" db="EMBL/GenBank/DDBJ databases">
        <authorList>
            <person name="Seo M.-J."/>
        </authorList>
    </citation>
    <scope>NUCLEOTIDE SEQUENCE [LARGE SCALE GENOMIC DNA]</scope>
    <source>
        <strain evidence="1 2">MBLA0160</strain>
    </source>
</reference>
<evidence type="ECO:0000313" key="2">
    <source>
        <dbReference type="Proteomes" id="UP000546257"/>
    </source>
</evidence>